<gene>
    <name evidence="3" type="ORF">PLEPLA_LOCUS17555</name>
</gene>
<keyword evidence="1" id="KW-0175">Coiled coil</keyword>
<evidence type="ECO:0000256" key="1">
    <source>
        <dbReference type="SAM" id="Coils"/>
    </source>
</evidence>
<dbReference type="AlphaFoldDB" id="A0A9N7UFI9"/>
<feature type="coiled-coil region" evidence="1">
    <location>
        <begin position="167"/>
        <end position="264"/>
    </location>
</feature>
<keyword evidence="4" id="KW-1185">Reference proteome</keyword>
<dbReference type="Gene3D" id="1.20.5.340">
    <property type="match status" value="1"/>
</dbReference>
<feature type="compositionally biased region" description="Basic and acidic residues" evidence="2">
    <location>
        <begin position="389"/>
        <end position="399"/>
    </location>
</feature>
<feature type="compositionally biased region" description="Basic and acidic residues" evidence="2">
    <location>
        <begin position="276"/>
        <end position="287"/>
    </location>
</feature>
<evidence type="ECO:0000256" key="2">
    <source>
        <dbReference type="SAM" id="MobiDB-lite"/>
    </source>
</evidence>
<comment type="caution">
    <text evidence="3">The sequence shown here is derived from an EMBL/GenBank/DDBJ whole genome shotgun (WGS) entry which is preliminary data.</text>
</comment>
<feature type="coiled-coil region" evidence="1">
    <location>
        <begin position="39"/>
        <end position="66"/>
    </location>
</feature>
<feature type="region of interest" description="Disordered" evidence="2">
    <location>
        <begin position="274"/>
        <end position="475"/>
    </location>
</feature>
<evidence type="ECO:0000313" key="4">
    <source>
        <dbReference type="Proteomes" id="UP001153269"/>
    </source>
</evidence>
<proteinExistence type="predicted"/>
<reference evidence="3" key="1">
    <citation type="submission" date="2020-03" db="EMBL/GenBank/DDBJ databases">
        <authorList>
            <person name="Weist P."/>
        </authorList>
    </citation>
    <scope>NUCLEOTIDE SEQUENCE</scope>
</reference>
<evidence type="ECO:0000313" key="3">
    <source>
        <dbReference type="EMBL" id="CAB1429577.1"/>
    </source>
</evidence>
<feature type="compositionally biased region" description="Acidic residues" evidence="2">
    <location>
        <begin position="327"/>
        <end position="343"/>
    </location>
</feature>
<dbReference type="Proteomes" id="UP001153269">
    <property type="component" value="Unassembled WGS sequence"/>
</dbReference>
<dbReference type="EMBL" id="CADEAL010001151">
    <property type="protein sequence ID" value="CAB1429577.1"/>
    <property type="molecule type" value="Genomic_DNA"/>
</dbReference>
<feature type="compositionally biased region" description="Basic and acidic residues" evidence="2">
    <location>
        <begin position="344"/>
        <end position="367"/>
    </location>
</feature>
<protein>
    <submittedName>
        <fullName evidence="3">Uncharacterized protein</fullName>
    </submittedName>
</protein>
<accession>A0A9N7UFI9</accession>
<organism evidence="3 4">
    <name type="scientific">Pleuronectes platessa</name>
    <name type="common">European plaice</name>
    <dbReference type="NCBI Taxonomy" id="8262"/>
    <lineage>
        <taxon>Eukaryota</taxon>
        <taxon>Metazoa</taxon>
        <taxon>Chordata</taxon>
        <taxon>Craniata</taxon>
        <taxon>Vertebrata</taxon>
        <taxon>Euteleostomi</taxon>
        <taxon>Actinopterygii</taxon>
        <taxon>Neopterygii</taxon>
        <taxon>Teleostei</taxon>
        <taxon>Neoteleostei</taxon>
        <taxon>Acanthomorphata</taxon>
        <taxon>Carangaria</taxon>
        <taxon>Pleuronectiformes</taxon>
        <taxon>Pleuronectoidei</taxon>
        <taxon>Pleuronectidae</taxon>
        <taxon>Pleuronectes</taxon>
    </lineage>
</organism>
<feature type="compositionally biased region" description="Basic and acidic residues" evidence="2">
    <location>
        <begin position="295"/>
        <end position="320"/>
    </location>
</feature>
<dbReference type="SUPFAM" id="SSF57997">
    <property type="entry name" value="Tropomyosin"/>
    <property type="match status" value="1"/>
</dbReference>
<sequence>MATVNRFTQDHLLHNAPGRREVSTIKEESSLCSEISALIKLHQQDLDCMEEKYQKEKAEKEILKTLLHKVTTSSQNGTCIDEILEGSFFEKKAELLEIIVSQKKSIIEENNQAILALNTKITEAPLVDFDQEKLIHKQVQDLQEQLQMELCKSVASGDIIKVMVMENLDMSEKISRYEQKISEDEKKISGYEQKISEYKQKISEDEKKISGYEQKISEYKQKISEDEKKISGYEQKISEYKQKISEDEKKLSEYEQKILQDKDQALQFSYHKPKISNHEIKDSDNKPESTVSWDDGYKSWDLKSEVSENEVPETRDRLDIEFNISDLETDVSDGEPESTDSWDDESKSLDLKSEVSKNDLEVSDHISKVSNVEPKFLIKKPPIPPRNSKVWDDEPKFSDDEPEVSDGELEVSDDDPEVCDDEPEVCDDEPEVCDGEPEVSDGELELSDDEPEVSDGEPEVECEEPESENEASRRRSPGAILPVLCPPRACLLGNRSHSSKAMRSTQCCNKDGENDWFVVLRRNPGCPLKISAFVWKNKTQTERFLPPGPLSSSMWDGYFTQRRPGLESLAAGSKCVRLDSRKPVASATHPEDSRANGTFQIESCELENL</sequence>
<name>A0A9N7UFI9_PLEPL</name>
<feature type="compositionally biased region" description="Acidic residues" evidence="2">
    <location>
        <begin position="400"/>
        <end position="469"/>
    </location>
</feature>